<dbReference type="Pfam" id="PF04871">
    <property type="entry name" value="Uso1_p115_C"/>
    <property type="match status" value="1"/>
</dbReference>
<dbReference type="GO" id="GO:0006888">
    <property type="term" value="P:endoplasmic reticulum to Golgi vesicle-mediated transport"/>
    <property type="evidence" value="ECO:0007669"/>
    <property type="project" value="TreeGrafter"/>
</dbReference>
<evidence type="ECO:0000256" key="1">
    <source>
        <dbReference type="SAM" id="Coils"/>
    </source>
</evidence>
<proteinExistence type="predicted"/>
<dbReference type="GO" id="GO:0005783">
    <property type="term" value="C:endoplasmic reticulum"/>
    <property type="evidence" value="ECO:0007669"/>
    <property type="project" value="TreeGrafter"/>
</dbReference>
<sequence>MAEIVDERDLSDQKDEDHPILSAIFDAQFANLVKSLEADIRESVVEVYSHPKSKVAEVPAELEQRSGESDGEYIKRLKAFVEKQCSEIQDLLSWNAQPEQRANGALDRVQVGTLRRDLQEASQRLEMLKAEKANIESEACMYQNLAGKMESDLKSLSDAYDSLEQANFHLEKEVRAMKSGEPSTFPDVEAIRAEAREEAQRRVRQN</sequence>
<dbReference type="EMBL" id="CM031811">
    <property type="protein sequence ID" value="KAG6659578.1"/>
    <property type="molecule type" value="Genomic_DNA"/>
</dbReference>
<name>A0A8T1QWW5_CARIL</name>
<keyword evidence="1" id="KW-0175">Coiled coil</keyword>
<feature type="domain" description="Uso1/p115-like vesicle tethering protein C-terminal" evidence="2">
    <location>
        <begin position="131"/>
        <end position="201"/>
    </location>
</feature>
<dbReference type="PANTHER" id="PTHR10013:SF0">
    <property type="entry name" value="GENERAL VESICULAR TRANSPORT FACTOR P115"/>
    <property type="match status" value="1"/>
</dbReference>
<dbReference type="GO" id="GO:0005795">
    <property type="term" value="C:Golgi stack"/>
    <property type="evidence" value="ECO:0007669"/>
    <property type="project" value="TreeGrafter"/>
</dbReference>
<feature type="coiled-coil region" evidence="1">
    <location>
        <begin position="111"/>
        <end position="173"/>
    </location>
</feature>
<organism evidence="3 4">
    <name type="scientific">Carya illinoinensis</name>
    <name type="common">Pecan</name>
    <dbReference type="NCBI Taxonomy" id="32201"/>
    <lineage>
        <taxon>Eukaryota</taxon>
        <taxon>Viridiplantae</taxon>
        <taxon>Streptophyta</taxon>
        <taxon>Embryophyta</taxon>
        <taxon>Tracheophyta</taxon>
        <taxon>Spermatophyta</taxon>
        <taxon>Magnoliopsida</taxon>
        <taxon>eudicotyledons</taxon>
        <taxon>Gunneridae</taxon>
        <taxon>Pentapetalae</taxon>
        <taxon>rosids</taxon>
        <taxon>fabids</taxon>
        <taxon>Fagales</taxon>
        <taxon>Juglandaceae</taxon>
        <taxon>Carya</taxon>
    </lineage>
</organism>
<evidence type="ECO:0000313" key="4">
    <source>
        <dbReference type="Proteomes" id="UP000811609"/>
    </source>
</evidence>
<evidence type="ECO:0000313" key="3">
    <source>
        <dbReference type="EMBL" id="KAG6659578.1"/>
    </source>
</evidence>
<dbReference type="GO" id="GO:0048211">
    <property type="term" value="P:Golgi vesicle docking"/>
    <property type="evidence" value="ECO:0007669"/>
    <property type="project" value="TreeGrafter"/>
</dbReference>
<reference evidence="3" key="1">
    <citation type="submission" date="2020-12" db="EMBL/GenBank/DDBJ databases">
        <title>WGS assembly of Carya illinoinensis cv. Pawnee.</title>
        <authorList>
            <person name="Platts A."/>
            <person name="Shu S."/>
            <person name="Wright S."/>
            <person name="Barry K."/>
            <person name="Edger P."/>
            <person name="Pires J.C."/>
            <person name="Schmutz J."/>
        </authorList>
    </citation>
    <scope>NUCLEOTIDE SEQUENCE</scope>
    <source>
        <tissue evidence="3">Leaf</tissue>
    </source>
</reference>
<gene>
    <name evidence="3" type="ORF">CIPAW_03G045400</name>
</gene>
<dbReference type="GO" id="GO:0006886">
    <property type="term" value="P:intracellular protein transport"/>
    <property type="evidence" value="ECO:0007669"/>
    <property type="project" value="InterPro"/>
</dbReference>
<protein>
    <recommendedName>
        <fullName evidence="2">Uso1/p115-like vesicle tethering protein C-terminal domain-containing protein</fullName>
    </recommendedName>
</protein>
<dbReference type="Proteomes" id="UP000811609">
    <property type="component" value="Chromosome 3"/>
</dbReference>
<dbReference type="AlphaFoldDB" id="A0A8T1QWW5"/>
<dbReference type="InterPro" id="IPR024095">
    <property type="entry name" value="Vesicle_P115"/>
</dbReference>
<accession>A0A8T1QWW5</accession>
<evidence type="ECO:0000259" key="2">
    <source>
        <dbReference type="Pfam" id="PF04871"/>
    </source>
</evidence>
<dbReference type="GO" id="GO:0012507">
    <property type="term" value="C:ER to Golgi transport vesicle membrane"/>
    <property type="evidence" value="ECO:0007669"/>
    <property type="project" value="TreeGrafter"/>
</dbReference>
<dbReference type="PANTHER" id="PTHR10013">
    <property type="entry name" value="GENERAL VESICULAR TRANSPORT FACTOR P115"/>
    <property type="match status" value="1"/>
</dbReference>
<keyword evidence="4" id="KW-1185">Reference proteome</keyword>
<dbReference type="GO" id="GO:0061025">
    <property type="term" value="P:membrane fusion"/>
    <property type="evidence" value="ECO:0007669"/>
    <property type="project" value="TreeGrafter"/>
</dbReference>
<dbReference type="InterPro" id="IPR006955">
    <property type="entry name" value="Uso1_p115_C"/>
</dbReference>
<comment type="caution">
    <text evidence="3">The sequence shown here is derived from an EMBL/GenBank/DDBJ whole genome shotgun (WGS) entry which is preliminary data.</text>
</comment>